<gene>
    <name evidence="1" type="ORF">CUTER_10220</name>
</gene>
<dbReference type="Proteomes" id="UP000035548">
    <property type="component" value="Chromosome"/>
</dbReference>
<keyword evidence="2" id="KW-1185">Reference proteome</keyword>
<dbReference type="EMBL" id="CP011546">
    <property type="protein sequence ID" value="AKK12011.1"/>
    <property type="molecule type" value="Genomic_DNA"/>
</dbReference>
<name>A0A0G3HF83_9CORY</name>
<dbReference type="RefSeq" id="WP_047260306.1">
    <property type="nucleotide sequence ID" value="NZ_CP011546.1"/>
</dbReference>
<protein>
    <submittedName>
        <fullName evidence="1">Uncharacterized protein</fullName>
    </submittedName>
</protein>
<evidence type="ECO:0000313" key="1">
    <source>
        <dbReference type="EMBL" id="AKK12011.1"/>
    </source>
</evidence>
<dbReference type="PATRIC" id="fig|1072256.5.peg.2012"/>
<evidence type="ECO:0000313" key="2">
    <source>
        <dbReference type="Proteomes" id="UP000035548"/>
    </source>
</evidence>
<reference evidence="2" key="2">
    <citation type="submission" date="2015-05" db="EMBL/GenBank/DDBJ databases">
        <title>Complete genome sequence of Corynebacterium uterequi DSM 45634, isolated from the uterus of a maiden mare.</title>
        <authorList>
            <person name="Ruckert C."/>
            <person name="Albersmeier A."/>
            <person name="Winkler A."/>
            <person name="Tauch A."/>
        </authorList>
    </citation>
    <scope>NUCLEOTIDE SEQUENCE [LARGE SCALE GENOMIC DNA]</scope>
    <source>
        <strain evidence="2">DSM 45634</strain>
    </source>
</reference>
<sequence length="80" mass="9198">MKVETFAQAYEIAQKLNRPYPWAKVGREIDEAFLVLPDSEIEGTRPVRVEKTDGRALLLSRFDRELSAPFVHGSWHEVSL</sequence>
<reference evidence="1 2" key="1">
    <citation type="journal article" date="2015" name="Genome Announc.">
        <title>Virulence Factor Genes Detected in the Complete Genome Sequence of Corynebacterium uterequi DSM 45634, Isolated from the Uterus of a Maiden Mare.</title>
        <authorList>
            <person name="Ruckert C."/>
            <person name="Kriete M."/>
            <person name="Jaenicke S."/>
            <person name="Winkler A."/>
            <person name="Tauch A."/>
        </authorList>
    </citation>
    <scope>NUCLEOTIDE SEQUENCE [LARGE SCALE GENOMIC DNA]</scope>
    <source>
        <strain evidence="1 2">DSM 45634</strain>
    </source>
</reference>
<proteinExistence type="predicted"/>
<accession>A0A0G3HF83</accession>
<dbReference type="AlphaFoldDB" id="A0A0G3HF83"/>
<dbReference type="KEGG" id="cut:CUTER_10220"/>
<organism evidence="1 2">
    <name type="scientific">Corynebacterium uterequi</name>
    <dbReference type="NCBI Taxonomy" id="1072256"/>
    <lineage>
        <taxon>Bacteria</taxon>
        <taxon>Bacillati</taxon>
        <taxon>Actinomycetota</taxon>
        <taxon>Actinomycetes</taxon>
        <taxon>Mycobacteriales</taxon>
        <taxon>Corynebacteriaceae</taxon>
        <taxon>Corynebacterium</taxon>
    </lineage>
</organism>